<feature type="region of interest" description="Disordered" evidence="1">
    <location>
        <begin position="184"/>
        <end position="207"/>
    </location>
</feature>
<name>A0A852WZ23_9MICO</name>
<organism evidence="2 3">
    <name type="scientific">Agromyces hippuratus</name>
    <dbReference type="NCBI Taxonomy" id="286438"/>
    <lineage>
        <taxon>Bacteria</taxon>
        <taxon>Bacillati</taxon>
        <taxon>Actinomycetota</taxon>
        <taxon>Actinomycetes</taxon>
        <taxon>Micrococcales</taxon>
        <taxon>Microbacteriaceae</taxon>
        <taxon>Agromyces</taxon>
    </lineage>
</organism>
<keyword evidence="3" id="KW-1185">Reference proteome</keyword>
<dbReference type="AlphaFoldDB" id="A0A852WZ23"/>
<evidence type="ECO:0000256" key="1">
    <source>
        <dbReference type="SAM" id="MobiDB-lite"/>
    </source>
</evidence>
<reference evidence="2 3" key="1">
    <citation type="submission" date="2020-07" db="EMBL/GenBank/DDBJ databases">
        <title>Sequencing the genomes of 1000 actinobacteria strains.</title>
        <authorList>
            <person name="Klenk H.-P."/>
        </authorList>
    </citation>
    <scope>NUCLEOTIDE SEQUENCE [LARGE SCALE GENOMIC DNA]</scope>
    <source>
        <strain evidence="2 3">DSM 8598</strain>
    </source>
</reference>
<evidence type="ECO:0000313" key="2">
    <source>
        <dbReference type="EMBL" id="NYG21173.1"/>
    </source>
</evidence>
<feature type="region of interest" description="Disordered" evidence="1">
    <location>
        <begin position="62"/>
        <end position="81"/>
    </location>
</feature>
<comment type="caution">
    <text evidence="2">The sequence shown here is derived from an EMBL/GenBank/DDBJ whole genome shotgun (WGS) entry which is preliminary data.</text>
</comment>
<gene>
    <name evidence="2" type="ORF">BJY17_001920</name>
</gene>
<proteinExistence type="predicted"/>
<protein>
    <submittedName>
        <fullName evidence="2">Uncharacterized protein</fullName>
    </submittedName>
</protein>
<sequence>MTCRMSHLGHSHTVLGEPDQSIGLRGVAVHPSERRAGIPSGKSVDGVAGVRDAGAQALEVGSHGCGDLRRTPHPPGPVGEGGGLPFERILGRLAELHDAQVAGAHVIDAARHRLVIEPVQSERVVQARAHLDERLAQLRRRVGPQLRLGEPEIVDRDADAFVGGDQGQRGLLRPVGVANREFRRTACAPDPETSDPKTGHGESNDRCSRPACQRFVDSYAGVNSRPEVSRRCRRGCFR</sequence>
<dbReference type="EMBL" id="JACCFI010000001">
    <property type="protein sequence ID" value="NYG21173.1"/>
    <property type="molecule type" value="Genomic_DNA"/>
</dbReference>
<dbReference type="RefSeq" id="WP_179551167.1">
    <property type="nucleotide sequence ID" value="NZ_JACCFI010000001.1"/>
</dbReference>
<accession>A0A852WZ23</accession>
<feature type="compositionally biased region" description="Basic and acidic residues" evidence="1">
    <location>
        <begin position="194"/>
        <end position="207"/>
    </location>
</feature>
<evidence type="ECO:0000313" key="3">
    <source>
        <dbReference type="Proteomes" id="UP000549066"/>
    </source>
</evidence>
<dbReference type="Proteomes" id="UP000549066">
    <property type="component" value="Unassembled WGS sequence"/>
</dbReference>